<dbReference type="AlphaFoldDB" id="A0A4D7Z7C4"/>
<accession>A0A4D7Z7C4</accession>
<dbReference type="EMBL" id="CP039924">
    <property type="protein sequence ID" value="QCL97930.1"/>
    <property type="molecule type" value="Genomic_DNA"/>
</dbReference>
<protein>
    <submittedName>
        <fullName evidence="1">Uncharacterized protein</fullName>
    </submittedName>
</protein>
<name>A0A4D7Z7C4_AGRTU</name>
<keyword evidence="1" id="KW-0614">Plasmid</keyword>
<dbReference type="RefSeq" id="WP_137006267.1">
    <property type="nucleotide sequence ID" value="NZ_CP039924.1"/>
</dbReference>
<evidence type="ECO:0000313" key="1">
    <source>
        <dbReference type="EMBL" id="QCL97930.1"/>
    </source>
</evidence>
<evidence type="ECO:0000313" key="2">
    <source>
        <dbReference type="Proteomes" id="UP000298649"/>
    </source>
</evidence>
<dbReference type="Proteomes" id="UP000298649">
    <property type="component" value="Plasmid pAtCFBP7129a"/>
</dbReference>
<geneLocation type="plasmid" evidence="2">
    <name>patcfbp7129a</name>
</geneLocation>
<sequence>MSQLNNEQTVVAEEPLPIAEALRPRRFTRNALSEELPEGAIELFIDETYQFLNRRFQTLAVDFNDIAKTNFNPFLLLITAPVYNFVGLS</sequence>
<gene>
    <name evidence="1" type="ORF">CFBP7129_27575</name>
</gene>
<proteinExistence type="predicted"/>
<organism evidence="1 2">
    <name type="scientific">Agrobacterium tumefaciens</name>
    <dbReference type="NCBI Taxonomy" id="358"/>
    <lineage>
        <taxon>Bacteria</taxon>
        <taxon>Pseudomonadati</taxon>
        <taxon>Pseudomonadota</taxon>
        <taxon>Alphaproteobacteria</taxon>
        <taxon>Hyphomicrobiales</taxon>
        <taxon>Rhizobiaceae</taxon>
        <taxon>Rhizobium/Agrobacterium group</taxon>
        <taxon>Agrobacterium</taxon>
        <taxon>Agrobacterium tumefaciens complex</taxon>
    </lineage>
</organism>
<reference evidence="1 2" key="1">
    <citation type="submission" date="2019-04" db="EMBL/GenBank/DDBJ databases">
        <title>Complete genome sequence of Agrobacterium tumefaciens CFBP7129.</title>
        <authorList>
            <person name="Haryono M."/>
            <person name="Lin Y.-C."/>
            <person name="Lai E.-M."/>
            <person name="Kuo C.-H."/>
        </authorList>
    </citation>
    <scope>NUCLEOTIDE SEQUENCE [LARGE SCALE GENOMIC DNA]</scope>
    <source>
        <strain evidence="1 2">CFBP7129</strain>
        <plasmid evidence="2">patcfbp7129a</plasmid>
    </source>
</reference>